<dbReference type="CDD" id="cd07518">
    <property type="entry name" value="HAD_YbiV-Like"/>
    <property type="match status" value="1"/>
</dbReference>
<dbReference type="Gene3D" id="3.30.1240.10">
    <property type="match status" value="1"/>
</dbReference>
<dbReference type="NCBIfam" id="TIGR00099">
    <property type="entry name" value="Cof-subfamily"/>
    <property type="match status" value="1"/>
</dbReference>
<dbReference type="OrthoDB" id="9814970at2"/>
<protein>
    <submittedName>
        <fullName evidence="2">FMN hydrolase/5-amino-6-(5-phospho-D-ribitylamino)uracil phosphatase</fullName>
    </submittedName>
</protein>
<dbReference type="InterPro" id="IPR000150">
    <property type="entry name" value="Cof"/>
</dbReference>
<reference evidence="2" key="2">
    <citation type="submission" date="2017-05" db="EMBL/GenBank/DDBJ databases">
        <authorList>
            <consortium name="The Broad Institute Genomics Platform"/>
            <consortium name="The Broad Institute Genomic Center for Infectious Diseases"/>
            <person name="Earl A."/>
            <person name="Manson A."/>
            <person name="Schwartman J."/>
            <person name="Gilmore M."/>
            <person name="Abouelleil A."/>
            <person name="Cao P."/>
            <person name="Chapman S."/>
            <person name="Cusick C."/>
            <person name="Shea T."/>
            <person name="Young S."/>
            <person name="Neafsey D."/>
            <person name="Nusbaum C."/>
            <person name="Birren B."/>
        </authorList>
    </citation>
    <scope>NUCLEOTIDE SEQUENCE</scope>
    <source>
        <strain evidence="2">9E7_DIV0242</strain>
    </source>
</reference>
<evidence type="ECO:0000313" key="3">
    <source>
        <dbReference type="Proteomes" id="UP000195141"/>
    </source>
</evidence>
<dbReference type="EMBL" id="NGMM01000003">
    <property type="protein sequence ID" value="OTP16010.1"/>
    <property type="molecule type" value="Genomic_DNA"/>
</dbReference>
<dbReference type="GO" id="GO:0000287">
    <property type="term" value="F:magnesium ion binding"/>
    <property type="evidence" value="ECO:0007669"/>
    <property type="project" value="TreeGrafter"/>
</dbReference>
<dbReference type="Pfam" id="PF08282">
    <property type="entry name" value="Hydrolase_3"/>
    <property type="match status" value="1"/>
</dbReference>
<sequence>MNKVKMIAVDMDGTFLNSQNDYDRAMFQELYQKMQEQGVKFVVASGNQYYQLKSFFPEIEKELSFVAENGAYIVHEDKEVACGKIELETIHEILDILGKYDEVHTILCGRDSAYVNKREPQEFIDHGSIYYYRLKKVDDLYKVDQDTLFKFALTVPVEKVEEILDSLNKELGDKITPVSSGHGDIDLIIPGVHKANGLTKLQELWGIKAEEVAAFGDSGNDLEMLKHAGFSYAMGNAHPKIKEAAKEIIATNNENGVLKQIALLLEEG</sequence>
<reference evidence="2" key="3">
    <citation type="submission" date="2024-03" db="EMBL/GenBank/DDBJ databases">
        <title>The Genome Sequence of Enterococcus sp. DIV0242b.</title>
        <authorList>
            <consortium name="The Broad Institute Genomics Platform"/>
            <consortium name="The Broad Institute Microbial Omics Core"/>
            <consortium name="The Broad Institute Genomic Center for Infectious Diseases"/>
            <person name="Earl A."/>
            <person name="Manson A."/>
            <person name="Gilmore M."/>
            <person name="Schwartman J."/>
            <person name="Shea T."/>
            <person name="Abouelleil A."/>
            <person name="Cao P."/>
            <person name="Chapman S."/>
            <person name="Cusick C."/>
            <person name="Young S."/>
            <person name="Neafsey D."/>
            <person name="Nusbaum C."/>
            <person name="Birren B."/>
        </authorList>
    </citation>
    <scope>NUCLEOTIDE SEQUENCE</scope>
    <source>
        <strain evidence="2">9E7_DIV0242</strain>
    </source>
</reference>
<dbReference type="NCBIfam" id="TIGR01484">
    <property type="entry name" value="HAD-SF-IIB"/>
    <property type="match status" value="1"/>
</dbReference>
<gene>
    <name evidence="1" type="ORF">A5888_002224</name>
    <name evidence="2" type="ORF">A5888_004105</name>
</gene>
<accession>A0A242K6S4</accession>
<dbReference type="SFLD" id="SFLDG01140">
    <property type="entry name" value="C2.B:_Phosphomannomutase_and_P"/>
    <property type="match status" value="1"/>
</dbReference>
<dbReference type="AlphaFoldDB" id="A0A242K6S4"/>
<proteinExistence type="predicted"/>
<name>A0A242K6S4_9ENTE</name>
<dbReference type="InterPro" id="IPR006379">
    <property type="entry name" value="HAD-SF_hydro_IIB"/>
</dbReference>
<dbReference type="InterPro" id="IPR036412">
    <property type="entry name" value="HAD-like_sf"/>
</dbReference>
<reference evidence="1" key="1">
    <citation type="submission" date="2017-05" db="EMBL/GenBank/DDBJ databases">
        <title>The Genome Sequence of Enterococcus sp. 9E7_DIV0242.</title>
        <authorList>
            <consortium name="The Broad Institute Genomics Platform"/>
            <consortium name="The Broad Institute Genomic Center for Infectious Diseases"/>
            <person name="Earl A."/>
            <person name="Manson A."/>
            <person name="Schwartman J."/>
            <person name="Gilmore M."/>
            <person name="Abouelleil A."/>
            <person name="Cao P."/>
            <person name="Chapman S."/>
            <person name="Cusick C."/>
            <person name="Shea T."/>
            <person name="Young S."/>
            <person name="Neafsey D."/>
            <person name="Nusbaum C."/>
            <person name="Birren B."/>
        </authorList>
    </citation>
    <scope>NUCLEOTIDE SEQUENCE [LARGE SCALE GENOMIC DNA]</scope>
    <source>
        <strain evidence="1">9E7_DIV0242</strain>
    </source>
</reference>
<dbReference type="EMBL" id="CP147247">
    <property type="protein sequence ID" value="WYJ92332.1"/>
    <property type="molecule type" value="Genomic_DNA"/>
</dbReference>
<evidence type="ECO:0000313" key="1">
    <source>
        <dbReference type="EMBL" id="OTP16010.1"/>
    </source>
</evidence>
<dbReference type="InterPro" id="IPR023214">
    <property type="entry name" value="HAD_sf"/>
</dbReference>
<dbReference type="PANTHER" id="PTHR10000:SF53">
    <property type="entry name" value="5-AMINO-6-(5-PHOSPHO-D-RIBITYLAMINO)URACIL PHOSPHATASE YBJI-RELATED"/>
    <property type="match status" value="1"/>
</dbReference>
<dbReference type="PANTHER" id="PTHR10000">
    <property type="entry name" value="PHOSPHOSERINE PHOSPHATASE"/>
    <property type="match status" value="1"/>
</dbReference>
<dbReference type="SUPFAM" id="SSF56784">
    <property type="entry name" value="HAD-like"/>
    <property type="match status" value="1"/>
</dbReference>
<dbReference type="Gene3D" id="3.40.50.1000">
    <property type="entry name" value="HAD superfamily/HAD-like"/>
    <property type="match status" value="1"/>
</dbReference>
<keyword evidence="3" id="KW-1185">Reference proteome</keyword>
<dbReference type="GO" id="GO:0016791">
    <property type="term" value="F:phosphatase activity"/>
    <property type="evidence" value="ECO:0007669"/>
    <property type="project" value="TreeGrafter"/>
</dbReference>
<keyword evidence="2" id="KW-0378">Hydrolase</keyword>
<dbReference type="RefSeq" id="WP_086349279.1">
    <property type="nucleotide sequence ID" value="NZ_CP147247.1"/>
</dbReference>
<evidence type="ECO:0000313" key="2">
    <source>
        <dbReference type="EMBL" id="WYJ92332.1"/>
    </source>
</evidence>
<organism evidence="1">
    <name type="scientific">Candidatus Enterococcus clewellii</name>
    <dbReference type="NCBI Taxonomy" id="1834193"/>
    <lineage>
        <taxon>Bacteria</taxon>
        <taxon>Bacillati</taxon>
        <taxon>Bacillota</taxon>
        <taxon>Bacilli</taxon>
        <taxon>Lactobacillales</taxon>
        <taxon>Enterococcaceae</taxon>
        <taxon>Enterococcus</taxon>
    </lineage>
</organism>
<dbReference type="SFLD" id="SFLDS00003">
    <property type="entry name" value="Haloacid_Dehalogenase"/>
    <property type="match status" value="1"/>
</dbReference>
<dbReference type="GO" id="GO:0005829">
    <property type="term" value="C:cytosol"/>
    <property type="evidence" value="ECO:0007669"/>
    <property type="project" value="TreeGrafter"/>
</dbReference>
<dbReference type="Proteomes" id="UP000195141">
    <property type="component" value="Chromosome"/>
</dbReference>
<dbReference type="SFLD" id="SFLDG01144">
    <property type="entry name" value="C2.B.4:_PGP_Like"/>
    <property type="match status" value="1"/>
</dbReference>
<dbReference type="PROSITE" id="PS01229">
    <property type="entry name" value="COF_2"/>
    <property type="match status" value="1"/>
</dbReference>